<dbReference type="HOGENOM" id="CLU_1098706_0_0_1"/>
<feature type="region of interest" description="Disordered" evidence="1">
    <location>
        <begin position="53"/>
        <end position="80"/>
    </location>
</feature>
<evidence type="ECO:0000256" key="1">
    <source>
        <dbReference type="SAM" id="MobiDB-lite"/>
    </source>
</evidence>
<comment type="caution">
    <text evidence="2">The sequence shown here is derived from an EMBL/GenBank/DDBJ whole genome shotgun (WGS) entry which is preliminary data.</text>
</comment>
<gene>
    <name evidence="2" type="ORF">MAM_07451</name>
</gene>
<dbReference type="AlphaFoldDB" id="A0A0B2WFI7"/>
<dbReference type="Proteomes" id="UP000030816">
    <property type="component" value="Unassembled WGS sequence"/>
</dbReference>
<dbReference type="RefSeq" id="XP_040675762.1">
    <property type="nucleotide sequence ID" value="XM_040826249.1"/>
</dbReference>
<organism evidence="2 3">
    <name type="scientific">Metarhizium album (strain ARSEF 1941)</name>
    <dbReference type="NCBI Taxonomy" id="1081103"/>
    <lineage>
        <taxon>Eukaryota</taxon>
        <taxon>Fungi</taxon>
        <taxon>Dikarya</taxon>
        <taxon>Ascomycota</taxon>
        <taxon>Pezizomycotina</taxon>
        <taxon>Sordariomycetes</taxon>
        <taxon>Hypocreomycetidae</taxon>
        <taxon>Hypocreales</taxon>
        <taxon>Clavicipitaceae</taxon>
        <taxon>Metarhizium</taxon>
    </lineage>
</organism>
<accession>A0A0B2WFI7</accession>
<dbReference type="GeneID" id="63741906"/>
<name>A0A0B2WFI7_METAS</name>
<protein>
    <submittedName>
        <fullName evidence="2">Uncharacterized protein</fullName>
    </submittedName>
</protein>
<keyword evidence="3" id="KW-1185">Reference proteome</keyword>
<reference evidence="2 3" key="1">
    <citation type="journal article" date="2014" name="Proc. Natl. Acad. Sci. U.S.A.">
        <title>Trajectory and genomic determinants of fungal-pathogen speciation and host adaptation.</title>
        <authorList>
            <person name="Hu X."/>
            <person name="Xiao G."/>
            <person name="Zheng P."/>
            <person name="Shang Y."/>
            <person name="Su Y."/>
            <person name="Zhang X."/>
            <person name="Liu X."/>
            <person name="Zhan S."/>
            <person name="St Leger R.J."/>
            <person name="Wang C."/>
        </authorList>
    </citation>
    <scope>NUCLEOTIDE SEQUENCE [LARGE SCALE GENOMIC DNA]</scope>
    <source>
        <strain evidence="2 3">ARSEF 1941</strain>
    </source>
</reference>
<feature type="region of interest" description="Disordered" evidence="1">
    <location>
        <begin position="1"/>
        <end position="41"/>
    </location>
</feature>
<proteinExistence type="predicted"/>
<evidence type="ECO:0000313" key="2">
    <source>
        <dbReference type="EMBL" id="KHN94696.1"/>
    </source>
</evidence>
<dbReference type="EMBL" id="AZHE01000031">
    <property type="protein sequence ID" value="KHN94696.1"/>
    <property type="molecule type" value="Genomic_DNA"/>
</dbReference>
<feature type="region of interest" description="Disordered" evidence="1">
    <location>
        <begin position="161"/>
        <end position="209"/>
    </location>
</feature>
<dbReference type="OrthoDB" id="4940299at2759"/>
<feature type="compositionally biased region" description="Low complexity" evidence="1">
    <location>
        <begin position="179"/>
        <end position="196"/>
    </location>
</feature>
<feature type="compositionally biased region" description="Polar residues" evidence="1">
    <location>
        <begin position="67"/>
        <end position="80"/>
    </location>
</feature>
<sequence>MPAGSGSHGRSLRNNCDRVNSKAGAESPDGRNQSDACSKSPLLIMSPQETWLLPDSGEIQNPWADTPVTTPTSDALGSSPTVPFSLQEYLDDMNGLERCMAGMPEQGRCSRSRERRTTLILGPSPVAVPDEPGFTDSEYIEVDYEELASMRGDGAFATADDLGGVGWNAVEPSDSPCHSSGAASATSSSSRSSGCSILDPSRAPPSRSLRYESLHRQLQEAGLAGLGDGTNSIQLYNR</sequence>
<evidence type="ECO:0000313" key="3">
    <source>
        <dbReference type="Proteomes" id="UP000030816"/>
    </source>
</evidence>